<dbReference type="Pfam" id="PF02321">
    <property type="entry name" value="OEP"/>
    <property type="match status" value="2"/>
</dbReference>
<comment type="similarity">
    <text evidence="1 2">Belongs to the outer membrane factor (OMF) (TC 1.B.17) family.</text>
</comment>
<protein>
    <submittedName>
        <fullName evidence="3">Outer membrane drug efflux protein</fullName>
    </submittedName>
</protein>
<dbReference type="GO" id="GO:0005886">
    <property type="term" value="C:plasma membrane"/>
    <property type="evidence" value="ECO:0007669"/>
    <property type="project" value="UniProtKB-SubCell"/>
</dbReference>
<dbReference type="SUPFAM" id="SSF56954">
    <property type="entry name" value="Outer membrane efflux proteins (OEP)"/>
    <property type="match status" value="1"/>
</dbReference>
<dbReference type="PANTHER" id="PTHR30203">
    <property type="entry name" value="OUTER MEMBRANE CATION EFFLUX PROTEIN"/>
    <property type="match status" value="1"/>
</dbReference>
<comment type="subcellular location">
    <subcellularLocation>
        <location evidence="2">Cell membrane</location>
        <topology evidence="2">Lipid-anchor</topology>
    </subcellularLocation>
</comment>
<dbReference type="Proteomes" id="UP000032679">
    <property type="component" value="Unassembled WGS sequence"/>
</dbReference>
<reference evidence="3 4" key="1">
    <citation type="submission" date="2012-10" db="EMBL/GenBank/DDBJ databases">
        <title>Genome sequencing of Tanticharoenia sakaeratensis NBRC 103193.</title>
        <authorList>
            <person name="Azuma Y."/>
            <person name="Hadano H."/>
            <person name="Hirakawa H."/>
            <person name="Matsushita K."/>
        </authorList>
    </citation>
    <scope>NUCLEOTIDE SEQUENCE [LARGE SCALE GENOMIC DNA]</scope>
    <source>
        <strain evidence="3 4">NBRC 103193</strain>
    </source>
</reference>
<keyword evidence="2" id="KW-0449">Lipoprotein</keyword>
<keyword evidence="4" id="KW-1185">Reference proteome</keyword>
<dbReference type="AlphaFoldDB" id="A0A0D6MK30"/>
<evidence type="ECO:0000313" key="4">
    <source>
        <dbReference type="Proteomes" id="UP000032679"/>
    </source>
</evidence>
<keyword evidence="2" id="KW-1134">Transmembrane beta strand</keyword>
<evidence type="ECO:0000256" key="1">
    <source>
        <dbReference type="ARBA" id="ARBA00007613"/>
    </source>
</evidence>
<evidence type="ECO:0000313" key="3">
    <source>
        <dbReference type="EMBL" id="GAN53638.1"/>
    </source>
</evidence>
<accession>A0A0D6MK30</accession>
<keyword evidence="2" id="KW-0472">Membrane</keyword>
<comment type="caution">
    <text evidence="3">The sequence shown here is derived from an EMBL/GenBank/DDBJ whole genome shotgun (WGS) entry which is preliminary data.</text>
</comment>
<dbReference type="Gene3D" id="2.20.200.10">
    <property type="entry name" value="Outer membrane efflux proteins (OEP)"/>
    <property type="match status" value="1"/>
</dbReference>
<dbReference type="InterPro" id="IPR010131">
    <property type="entry name" value="MdtP/NodT-like"/>
</dbReference>
<keyword evidence="2" id="KW-0812">Transmembrane</keyword>
<dbReference type="Gene3D" id="1.20.1600.10">
    <property type="entry name" value="Outer membrane efflux proteins (OEP)"/>
    <property type="match status" value="1"/>
</dbReference>
<dbReference type="STRING" id="1231623.Tasa_010_185"/>
<dbReference type="EMBL" id="BALE01000010">
    <property type="protein sequence ID" value="GAN53638.1"/>
    <property type="molecule type" value="Genomic_DNA"/>
</dbReference>
<dbReference type="NCBIfam" id="TIGR01845">
    <property type="entry name" value="outer_NodT"/>
    <property type="match status" value="1"/>
</dbReference>
<gene>
    <name evidence="3" type="ORF">Tasa_010_185</name>
</gene>
<organism evidence="3 4">
    <name type="scientific">Tanticharoenia sakaeratensis NBRC 103193</name>
    <dbReference type="NCBI Taxonomy" id="1231623"/>
    <lineage>
        <taxon>Bacteria</taxon>
        <taxon>Pseudomonadati</taxon>
        <taxon>Pseudomonadota</taxon>
        <taxon>Alphaproteobacteria</taxon>
        <taxon>Acetobacterales</taxon>
        <taxon>Acetobacteraceae</taxon>
        <taxon>Tanticharoenia</taxon>
    </lineage>
</organism>
<evidence type="ECO:0000256" key="2">
    <source>
        <dbReference type="RuleBase" id="RU362097"/>
    </source>
</evidence>
<keyword evidence="2" id="KW-0564">Palmitate</keyword>
<dbReference type="OrthoDB" id="9783100at2"/>
<dbReference type="InterPro" id="IPR003423">
    <property type="entry name" value="OMP_efflux"/>
</dbReference>
<dbReference type="RefSeq" id="WP_048847758.1">
    <property type="nucleotide sequence ID" value="NZ_BALE01000010.1"/>
</dbReference>
<sequence length="533" mass="58156">MIPSSPSRPRSARRVRAPIPATTILLAAASMTTALSGCMVGPNYHRPAAITSQRFKEQPPPPGWQYAQPTLAEAPKGPWWEVFNDPQLDQLEQQVAISNQNVKYYEAAYRYAASMVDSVRAQLYPTVTGTFGFTRNSYGASSRANGGTTGFTTKTITNTWQTYPEASWSPDIWGKVRRQIQQQVTATQASAAELAAMTLSYQSTLAQDYFSLRYEDSLITLLDRNVNYYQQAYKIVSNQVTAGTADPTTALQARYQLESTRAQATQARAARAQWEHAIAVLVGKTPADLNIPAGALPDRLPAPPSAIPAVMLQRRPDIAEQERNMESANAEIGIDIAAFYPTPTLTAEYGYQGNPLTQLIQAGTQFWSLAASSSETIFNGGARTAAVRSAYAQYDEAVATYRQTVLTAFQDTENDLSNLRIYTQQLDQENTAVGAANEAVRVSMNGYLAGIDIYTTVITAQQNALTYEQDALAIREQLAINSVTLVTDLGGGWDPASLPTKNSLQTDQPLLPGFIQHDKQGARPASVERENGN</sequence>
<dbReference type="PANTHER" id="PTHR30203:SF33">
    <property type="entry name" value="BLR4455 PROTEIN"/>
    <property type="match status" value="1"/>
</dbReference>
<dbReference type="GO" id="GO:0015562">
    <property type="term" value="F:efflux transmembrane transporter activity"/>
    <property type="evidence" value="ECO:0007669"/>
    <property type="project" value="InterPro"/>
</dbReference>
<name>A0A0D6MK30_9PROT</name>
<proteinExistence type="inferred from homology"/>